<name>A0A5C5FR15_9BASI</name>
<dbReference type="InterPro" id="IPR001810">
    <property type="entry name" value="F-box_dom"/>
</dbReference>
<dbReference type="PROSITE" id="PS50181">
    <property type="entry name" value="FBOX"/>
    <property type="match status" value="1"/>
</dbReference>
<dbReference type="STRING" id="5288.A0A5C5FR15"/>
<feature type="compositionally biased region" description="Polar residues" evidence="1">
    <location>
        <begin position="16"/>
        <end position="25"/>
    </location>
</feature>
<organism evidence="3 4">
    <name type="scientific">Rhodotorula diobovata</name>
    <dbReference type="NCBI Taxonomy" id="5288"/>
    <lineage>
        <taxon>Eukaryota</taxon>
        <taxon>Fungi</taxon>
        <taxon>Dikarya</taxon>
        <taxon>Basidiomycota</taxon>
        <taxon>Pucciniomycotina</taxon>
        <taxon>Microbotryomycetes</taxon>
        <taxon>Sporidiobolales</taxon>
        <taxon>Sporidiobolaceae</taxon>
        <taxon>Rhodotorula</taxon>
    </lineage>
</organism>
<keyword evidence="4" id="KW-1185">Reference proteome</keyword>
<dbReference type="EMBL" id="SOZI01000103">
    <property type="protein sequence ID" value="TNY19240.1"/>
    <property type="molecule type" value="Genomic_DNA"/>
</dbReference>
<dbReference type="AlphaFoldDB" id="A0A5C5FR15"/>
<dbReference type="Pfam" id="PF00646">
    <property type="entry name" value="F-box"/>
    <property type="match status" value="1"/>
</dbReference>
<gene>
    <name evidence="3" type="ORF">DMC30DRAFT_418104</name>
</gene>
<dbReference type="InterPro" id="IPR036047">
    <property type="entry name" value="F-box-like_dom_sf"/>
</dbReference>
<accession>A0A5C5FR15</accession>
<feature type="non-terminal residue" evidence="3">
    <location>
        <position position="1"/>
    </location>
</feature>
<evidence type="ECO:0000313" key="4">
    <source>
        <dbReference type="Proteomes" id="UP000311382"/>
    </source>
</evidence>
<proteinExistence type="predicted"/>
<evidence type="ECO:0000256" key="1">
    <source>
        <dbReference type="SAM" id="MobiDB-lite"/>
    </source>
</evidence>
<feature type="region of interest" description="Disordered" evidence="1">
    <location>
        <begin position="1"/>
        <end position="25"/>
    </location>
</feature>
<dbReference type="Proteomes" id="UP000311382">
    <property type="component" value="Unassembled WGS sequence"/>
</dbReference>
<feature type="domain" description="F-box" evidence="2">
    <location>
        <begin position="33"/>
        <end position="82"/>
    </location>
</feature>
<dbReference type="OrthoDB" id="3248205at2759"/>
<dbReference type="CDD" id="cd09917">
    <property type="entry name" value="F-box_SF"/>
    <property type="match status" value="1"/>
</dbReference>
<dbReference type="SUPFAM" id="SSF81383">
    <property type="entry name" value="F-box domain"/>
    <property type="match status" value="1"/>
</dbReference>
<comment type="caution">
    <text evidence="3">The sequence shown here is derived from an EMBL/GenBank/DDBJ whole genome shotgun (WGS) entry which is preliminary data.</text>
</comment>
<sequence>DDSDTAPAAKKRRTSTIKGTQTTTAGKRRAGKLSAFQSVPLDLLVDIAKKLDPPTLLSLSRVNKLMRRLFASRSAAPVWASVCANVDLPALESTDLSAMQLTSLIYERDCHICGCVRAVIVDYGLRRRWCKSCKSANLNKASRLQPHVKDLHPLALECSLFTYDSISGYNRDKKPYYCIPDLQAMSDHLHNLEIESSVTWRNYLRDARLRKRNKQAMATDQALDEDAQADELAVGGLEAFAAERASIVAAAQKDAGALVDWERSLAKSRRDVSYAARAARYAAIKEKLFALGHTESDCSYLHYHSSDVGALVHQPTRLSDTIWNRISSEIIASVERNKAETFIYEKPERLLARRTALQPRYDALLSMDQGEANTTFPSFGIVSLLPSVEPFWVPEDSSATNDEWQAALPSILADVDSARRAIKVGFARHLVAELCKPSSSTNLDAALVDKLKAPSAPGRPVGALLRSFEPDKTHRTSWRWSGVSNLFAVTLNLGYAAPKVSAAEFDALFSHSRATFEVGSASRHGPVFAFPEIHEQLRSRGYLGLAREASFPLSPRTAAATLAQSLASAAELDAFKRNVLSSAGLSGRSLDDGGLKALGKVFACDRCPGARMRCWTGVLDHYGAKHAGR</sequence>
<evidence type="ECO:0000259" key="2">
    <source>
        <dbReference type="PROSITE" id="PS50181"/>
    </source>
</evidence>
<reference evidence="3 4" key="1">
    <citation type="submission" date="2019-03" db="EMBL/GenBank/DDBJ databases">
        <title>Rhodosporidium diobovatum UCD-FST 08-225 genome sequencing, assembly, and annotation.</title>
        <authorList>
            <person name="Fakankun I.U."/>
            <person name="Fristensky B."/>
            <person name="Levin D.B."/>
        </authorList>
    </citation>
    <scope>NUCLEOTIDE SEQUENCE [LARGE SCALE GENOMIC DNA]</scope>
    <source>
        <strain evidence="3 4">UCD-FST 08-225</strain>
    </source>
</reference>
<evidence type="ECO:0000313" key="3">
    <source>
        <dbReference type="EMBL" id="TNY19240.1"/>
    </source>
</evidence>
<protein>
    <recommendedName>
        <fullName evidence="2">F-box domain-containing protein</fullName>
    </recommendedName>
</protein>